<proteinExistence type="predicted"/>
<dbReference type="Gene3D" id="3.30.1330.100">
    <property type="entry name" value="CofE-like"/>
    <property type="match status" value="1"/>
</dbReference>
<evidence type="ECO:0000256" key="6">
    <source>
        <dbReference type="ARBA" id="ARBA00023134"/>
    </source>
</evidence>
<dbReference type="PANTHER" id="PTHR47917">
    <property type="match status" value="1"/>
</dbReference>
<evidence type="ECO:0000313" key="9">
    <source>
        <dbReference type="EMBL" id="SDP27873.1"/>
    </source>
</evidence>
<evidence type="ECO:0000256" key="1">
    <source>
        <dbReference type="ARBA" id="ARBA00022598"/>
    </source>
</evidence>
<dbReference type="GO" id="GO:0005525">
    <property type="term" value="F:GTP binding"/>
    <property type="evidence" value="ECO:0007669"/>
    <property type="project" value="UniProtKB-KW"/>
</dbReference>
<keyword evidence="6" id="KW-0342">GTP-binding</keyword>
<evidence type="ECO:0000256" key="5">
    <source>
        <dbReference type="ARBA" id="ARBA00022958"/>
    </source>
</evidence>
<dbReference type="PANTHER" id="PTHR47917:SF1">
    <property type="entry name" value="COENZYME F420:L-GLUTAMATE LIGASE"/>
    <property type="match status" value="1"/>
</dbReference>
<evidence type="ECO:0000256" key="4">
    <source>
        <dbReference type="ARBA" id="ARBA00022842"/>
    </source>
</evidence>
<dbReference type="Pfam" id="PF01996">
    <property type="entry name" value="F420_ligase"/>
    <property type="match status" value="1"/>
</dbReference>
<dbReference type="InterPro" id="IPR008225">
    <property type="entry name" value="F420-0_g-glutamyl_ligase"/>
</dbReference>
<dbReference type="RefSeq" id="WP_091784580.1">
    <property type="nucleotide sequence ID" value="NZ_LT629711.1"/>
</dbReference>
<evidence type="ECO:0000313" key="10">
    <source>
        <dbReference type="Proteomes" id="UP000199077"/>
    </source>
</evidence>
<evidence type="ECO:0000259" key="8">
    <source>
        <dbReference type="Pfam" id="PF01996"/>
    </source>
</evidence>
<reference evidence="10" key="1">
    <citation type="submission" date="2016-10" db="EMBL/GenBank/DDBJ databases">
        <authorList>
            <person name="Varghese N."/>
            <person name="Submissions S."/>
        </authorList>
    </citation>
    <scope>NUCLEOTIDE SEQUENCE [LARGE SCALE GENOMIC DNA]</scope>
    <source>
        <strain evidence="10">DSM 22329</strain>
    </source>
</reference>
<dbReference type="OrthoDB" id="9788295at2"/>
<dbReference type="NCBIfam" id="TIGR01916">
    <property type="entry name" value="F420_cofE"/>
    <property type="match status" value="1"/>
</dbReference>
<dbReference type="Gene3D" id="3.90.1660.10">
    <property type="entry name" value="CofE-like domain"/>
    <property type="match status" value="1"/>
</dbReference>
<keyword evidence="1 9" id="KW-0436">Ligase</keyword>
<evidence type="ECO:0000256" key="7">
    <source>
        <dbReference type="ARBA" id="ARBA00023211"/>
    </source>
</evidence>
<dbReference type="SUPFAM" id="SSF144010">
    <property type="entry name" value="CofE-like"/>
    <property type="match status" value="1"/>
</dbReference>
<gene>
    <name evidence="9" type="ORF">SAMN04489867_1933</name>
</gene>
<evidence type="ECO:0000256" key="3">
    <source>
        <dbReference type="ARBA" id="ARBA00022741"/>
    </source>
</evidence>
<evidence type="ECO:0000256" key="2">
    <source>
        <dbReference type="ARBA" id="ARBA00022723"/>
    </source>
</evidence>
<dbReference type="EMBL" id="LT629711">
    <property type="protein sequence ID" value="SDP27873.1"/>
    <property type="molecule type" value="Genomic_DNA"/>
</dbReference>
<name>A0A1H0RE87_9MICO</name>
<feature type="domain" description="Coenzyme F420:L-glutamate ligase-like" evidence="8">
    <location>
        <begin position="12"/>
        <end position="213"/>
    </location>
</feature>
<keyword evidence="5" id="KW-0630">Potassium</keyword>
<keyword evidence="3" id="KW-0547">Nucleotide-binding</keyword>
<accession>A0A1H0RE87</accession>
<dbReference type="InterPro" id="IPR002847">
    <property type="entry name" value="F420-0_gamma-glut_ligase-dom"/>
</dbReference>
<keyword evidence="4" id="KW-0460">Magnesium</keyword>
<keyword evidence="10" id="KW-1185">Reference proteome</keyword>
<keyword evidence="7" id="KW-0464">Manganese</keyword>
<protein>
    <submittedName>
        <fullName evidence="9">Coenzyme F420-0:L-glutamate ligase / coenzyme F420-1:gamma-L-glutamate ligase</fullName>
    </submittedName>
</protein>
<keyword evidence="2" id="KW-0479">Metal-binding</keyword>
<dbReference type="GO" id="GO:0046872">
    <property type="term" value="F:metal ion binding"/>
    <property type="evidence" value="ECO:0007669"/>
    <property type="project" value="UniProtKB-KW"/>
</dbReference>
<sequence length="351" mass="35913">MPALSVTPLTGMPEVRPGDDLGTLLLDAAAALDLTFEDGDVVVVSSKIVSKSLGLWADSAIKSAAVASQTVRVVAERMAGDRLTRIVQSTAGPIMAAAGVDASNTGDHDGVLLLPADPDAEAERLRVTLLAATGLSRIGVVLSDTAGRPWRFGQTDFALGAAGLDVVDDLRGGVDADGRALSVTARAVGDELAAAADLVKGKAEAIPAAVVRGTAWARTDRGPGARALIRSGREDWFDYGRAEAVRAALGLEPGSSGAEQLGIPSVAPEPVGVRVERAVTIAVSLNPFGCGADTSTEGVVEVCADTAFQVGQLVSRVRVALWGEGLDSTLDGAEFTGPDGDVRARLTVTDR</sequence>
<dbReference type="AlphaFoldDB" id="A0A1H0RE87"/>
<dbReference type="GO" id="GO:0052618">
    <property type="term" value="F:coenzyme F420-0:L-glutamate ligase activity"/>
    <property type="evidence" value="ECO:0007669"/>
    <property type="project" value="TreeGrafter"/>
</dbReference>
<dbReference type="Proteomes" id="UP000199077">
    <property type="component" value="Chromosome I"/>
</dbReference>
<organism evidence="9 10">
    <name type="scientific">Pedococcus dokdonensis</name>
    <dbReference type="NCBI Taxonomy" id="443156"/>
    <lineage>
        <taxon>Bacteria</taxon>
        <taxon>Bacillati</taxon>
        <taxon>Actinomycetota</taxon>
        <taxon>Actinomycetes</taxon>
        <taxon>Micrococcales</taxon>
        <taxon>Intrasporangiaceae</taxon>
        <taxon>Pedococcus</taxon>
    </lineage>
</organism>
<dbReference type="STRING" id="443156.SAMN04489867_1933"/>